<sequence>MLHTRPARCRAGSGALFSSVDSSCTPRMHSMRPRPPFDWAWAAPEMRGMGRLRAARPSTISGLFASLAATIAAPLRLAPRLALRLALRLCAHSMLLIAASSY</sequence>
<name>A0A6A5WGE0_9PLEO</name>
<evidence type="ECO:0000313" key="2">
    <source>
        <dbReference type="Proteomes" id="UP000799779"/>
    </source>
</evidence>
<accession>A0A6A5WGE0</accession>
<evidence type="ECO:0000313" key="1">
    <source>
        <dbReference type="EMBL" id="KAF2000128.1"/>
    </source>
</evidence>
<protein>
    <submittedName>
        <fullName evidence="1">Uncharacterized protein</fullName>
    </submittedName>
</protein>
<gene>
    <name evidence="1" type="ORF">P154DRAFT_576459</name>
</gene>
<proteinExistence type="predicted"/>
<dbReference type="AlphaFoldDB" id="A0A6A5WGE0"/>
<dbReference type="Proteomes" id="UP000799779">
    <property type="component" value="Unassembled WGS sequence"/>
</dbReference>
<dbReference type="EMBL" id="ML977591">
    <property type="protein sequence ID" value="KAF2000128.1"/>
    <property type="molecule type" value="Genomic_DNA"/>
</dbReference>
<organism evidence="1 2">
    <name type="scientific">Amniculicola lignicola CBS 123094</name>
    <dbReference type="NCBI Taxonomy" id="1392246"/>
    <lineage>
        <taxon>Eukaryota</taxon>
        <taxon>Fungi</taxon>
        <taxon>Dikarya</taxon>
        <taxon>Ascomycota</taxon>
        <taxon>Pezizomycotina</taxon>
        <taxon>Dothideomycetes</taxon>
        <taxon>Pleosporomycetidae</taxon>
        <taxon>Pleosporales</taxon>
        <taxon>Amniculicolaceae</taxon>
        <taxon>Amniculicola</taxon>
    </lineage>
</organism>
<reference evidence="1" key="1">
    <citation type="journal article" date="2020" name="Stud. Mycol.">
        <title>101 Dothideomycetes genomes: a test case for predicting lifestyles and emergence of pathogens.</title>
        <authorList>
            <person name="Haridas S."/>
            <person name="Albert R."/>
            <person name="Binder M."/>
            <person name="Bloem J."/>
            <person name="Labutti K."/>
            <person name="Salamov A."/>
            <person name="Andreopoulos B."/>
            <person name="Baker S."/>
            <person name="Barry K."/>
            <person name="Bills G."/>
            <person name="Bluhm B."/>
            <person name="Cannon C."/>
            <person name="Castanera R."/>
            <person name="Culley D."/>
            <person name="Daum C."/>
            <person name="Ezra D."/>
            <person name="Gonzalez J."/>
            <person name="Henrissat B."/>
            <person name="Kuo A."/>
            <person name="Liang C."/>
            <person name="Lipzen A."/>
            <person name="Lutzoni F."/>
            <person name="Magnuson J."/>
            <person name="Mondo S."/>
            <person name="Nolan M."/>
            <person name="Ohm R."/>
            <person name="Pangilinan J."/>
            <person name="Park H.-J."/>
            <person name="Ramirez L."/>
            <person name="Alfaro M."/>
            <person name="Sun H."/>
            <person name="Tritt A."/>
            <person name="Yoshinaga Y."/>
            <person name="Zwiers L.-H."/>
            <person name="Turgeon B."/>
            <person name="Goodwin S."/>
            <person name="Spatafora J."/>
            <person name="Crous P."/>
            <person name="Grigoriev I."/>
        </authorList>
    </citation>
    <scope>NUCLEOTIDE SEQUENCE</scope>
    <source>
        <strain evidence="1">CBS 123094</strain>
    </source>
</reference>
<keyword evidence="2" id="KW-1185">Reference proteome</keyword>